<keyword evidence="3" id="KW-0732">Signal</keyword>
<dbReference type="RefSeq" id="WP_320384734.1">
    <property type="nucleotide sequence ID" value="NZ_JAROCA020000001.1"/>
</dbReference>
<reference evidence="5 6" key="1">
    <citation type="submission" date="2023-10" db="EMBL/GenBank/DDBJ databases">
        <title>179-bfca-hs.</title>
        <authorList>
            <person name="Miliotis G."/>
            <person name="Sengupta P."/>
            <person name="Hameed A."/>
            <person name="Chuvochina M."/>
            <person name="Mcdonagh F."/>
            <person name="Simpson A.C."/>
            <person name="Singh N.K."/>
            <person name="Rekha P.D."/>
            <person name="Raman K."/>
            <person name="Hugenholtz P."/>
            <person name="Venkateswaran K."/>
        </authorList>
    </citation>
    <scope>NUCLEOTIDE SEQUENCE [LARGE SCALE GENOMIC DNA]</scope>
    <source>
        <strain evidence="5 6">179-BFC-A-HS</strain>
    </source>
</reference>
<keyword evidence="6" id="KW-1185">Reference proteome</keyword>
<dbReference type="PANTHER" id="PTHR10357">
    <property type="entry name" value="ALPHA-AMYLASE FAMILY MEMBER"/>
    <property type="match status" value="1"/>
</dbReference>
<dbReference type="GO" id="GO:0016787">
    <property type="term" value="F:hydrolase activity"/>
    <property type="evidence" value="ECO:0007669"/>
    <property type="project" value="UniProtKB-KW"/>
</dbReference>
<comment type="cofactor">
    <cofactor evidence="1">
        <name>Ca(2+)</name>
        <dbReference type="ChEBI" id="CHEBI:29108"/>
    </cofactor>
</comment>
<keyword evidence="5" id="KW-0378">Hydrolase</keyword>
<dbReference type="EMBL" id="JAROCA020000001">
    <property type="protein sequence ID" value="MDY0406199.1"/>
    <property type="molecule type" value="Genomic_DNA"/>
</dbReference>
<evidence type="ECO:0000259" key="4">
    <source>
        <dbReference type="Pfam" id="PF00128"/>
    </source>
</evidence>
<protein>
    <submittedName>
        <fullName evidence="5">Alpha-amylase family glycosyl hydrolase</fullName>
    </submittedName>
</protein>
<dbReference type="Gene3D" id="3.20.20.80">
    <property type="entry name" value="Glycosidases"/>
    <property type="match status" value="1"/>
</dbReference>
<accession>A0ABU5CK50</accession>
<evidence type="ECO:0000313" key="6">
    <source>
        <dbReference type="Proteomes" id="UP001228376"/>
    </source>
</evidence>
<dbReference type="InterPro" id="IPR017853">
    <property type="entry name" value="GH"/>
</dbReference>
<proteinExistence type="predicted"/>
<name>A0ABU5CK50_9BACI</name>
<evidence type="ECO:0000313" key="5">
    <source>
        <dbReference type="EMBL" id="MDY0406199.1"/>
    </source>
</evidence>
<dbReference type="Pfam" id="PF00128">
    <property type="entry name" value="Alpha-amylase"/>
    <property type="match status" value="1"/>
</dbReference>
<dbReference type="InterPro" id="IPR006047">
    <property type="entry name" value="GH13_cat_dom"/>
</dbReference>
<dbReference type="SUPFAM" id="SSF51445">
    <property type="entry name" value="(Trans)glycosidases"/>
    <property type="match status" value="1"/>
</dbReference>
<organism evidence="5 6">
    <name type="scientific">Tigheibacillus jepli</name>
    <dbReference type="NCBI Taxonomy" id="3035914"/>
    <lineage>
        <taxon>Bacteria</taxon>
        <taxon>Bacillati</taxon>
        <taxon>Bacillota</taxon>
        <taxon>Bacilli</taxon>
        <taxon>Bacillales</taxon>
        <taxon>Bacillaceae</taxon>
        <taxon>Tigheibacillus</taxon>
    </lineage>
</organism>
<evidence type="ECO:0000256" key="3">
    <source>
        <dbReference type="ARBA" id="ARBA00022729"/>
    </source>
</evidence>
<keyword evidence="2" id="KW-0479">Metal-binding</keyword>
<evidence type="ECO:0000256" key="2">
    <source>
        <dbReference type="ARBA" id="ARBA00022723"/>
    </source>
</evidence>
<comment type="caution">
    <text evidence="5">The sequence shown here is derived from an EMBL/GenBank/DDBJ whole genome shotgun (WGS) entry which is preliminary data.</text>
</comment>
<dbReference type="PANTHER" id="PTHR10357:SF215">
    <property type="entry name" value="ALPHA-AMYLASE 1"/>
    <property type="match status" value="1"/>
</dbReference>
<dbReference type="Proteomes" id="UP001228376">
    <property type="component" value="Unassembled WGS sequence"/>
</dbReference>
<sequence>MLEDINDEKGTIIALCNCLFMQSFSGECPCRKGEPAYDENIYDILVDRFNNGGQVLTSQVDLKDPTAYHGGDLKGIINKLDDLQSLGFSLLSLSPIMENVEGAYEGYQTEDFKKVEKEFGTLADLKKLVKEAHKRDMKIMLEFSPNYVAQNSSIAKDPAKQDWISNQPVKAEKMLLG</sequence>
<feature type="domain" description="Glycosyl hydrolase family 13 catalytic" evidence="4">
    <location>
        <begin position="44"/>
        <end position="170"/>
    </location>
</feature>
<evidence type="ECO:0000256" key="1">
    <source>
        <dbReference type="ARBA" id="ARBA00001913"/>
    </source>
</evidence>
<gene>
    <name evidence="5" type="ORF">P5G51_013100</name>
</gene>